<sequence>MLGRIRESFGETTPVGFNFVLVSSKFIRNFDRNRRIAGLSPTFTKAMCQGLVHGESIELKSPSTDVIGDLETEYRLRCRSRYLTMAQNCENRPKIAFVFRERGTLNQSFLNCRSVVNCKTASGVR</sequence>
<name>A0A4Y2CFI5_ARAVE</name>
<dbReference type="AlphaFoldDB" id="A0A4Y2CFI5"/>
<organism evidence="1 2">
    <name type="scientific">Araneus ventricosus</name>
    <name type="common">Orbweaver spider</name>
    <name type="synonym">Epeira ventricosa</name>
    <dbReference type="NCBI Taxonomy" id="182803"/>
    <lineage>
        <taxon>Eukaryota</taxon>
        <taxon>Metazoa</taxon>
        <taxon>Ecdysozoa</taxon>
        <taxon>Arthropoda</taxon>
        <taxon>Chelicerata</taxon>
        <taxon>Arachnida</taxon>
        <taxon>Araneae</taxon>
        <taxon>Araneomorphae</taxon>
        <taxon>Entelegynae</taxon>
        <taxon>Araneoidea</taxon>
        <taxon>Araneidae</taxon>
        <taxon>Araneus</taxon>
    </lineage>
</organism>
<comment type="caution">
    <text evidence="1">The sequence shown here is derived from an EMBL/GenBank/DDBJ whole genome shotgun (WGS) entry which is preliminary data.</text>
</comment>
<gene>
    <name evidence="1" type="ORF">AVEN_258940_1</name>
</gene>
<keyword evidence="2" id="KW-1185">Reference proteome</keyword>
<evidence type="ECO:0000313" key="2">
    <source>
        <dbReference type="Proteomes" id="UP000499080"/>
    </source>
</evidence>
<proteinExistence type="predicted"/>
<dbReference type="Proteomes" id="UP000499080">
    <property type="component" value="Unassembled WGS sequence"/>
</dbReference>
<reference evidence="1 2" key="1">
    <citation type="journal article" date="2019" name="Sci. Rep.">
        <title>Orb-weaving spider Araneus ventricosus genome elucidates the spidroin gene catalogue.</title>
        <authorList>
            <person name="Kono N."/>
            <person name="Nakamura H."/>
            <person name="Ohtoshi R."/>
            <person name="Moran D.A.P."/>
            <person name="Shinohara A."/>
            <person name="Yoshida Y."/>
            <person name="Fujiwara M."/>
            <person name="Mori M."/>
            <person name="Tomita M."/>
            <person name="Arakawa K."/>
        </authorList>
    </citation>
    <scope>NUCLEOTIDE SEQUENCE [LARGE SCALE GENOMIC DNA]</scope>
</reference>
<evidence type="ECO:0000313" key="1">
    <source>
        <dbReference type="EMBL" id="GBM02636.1"/>
    </source>
</evidence>
<protein>
    <submittedName>
        <fullName evidence="1">Uncharacterized protein</fullName>
    </submittedName>
</protein>
<dbReference type="EMBL" id="BGPR01000182">
    <property type="protein sequence ID" value="GBM02636.1"/>
    <property type="molecule type" value="Genomic_DNA"/>
</dbReference>
<accession>A0A4Y2CFI5</accession>